<comment type="caution">
    <text evidence="6">The sequence shown here is derived from an EMBL/GenBank/DDBJ whole genome shotgun (WGS) entry which is preliminary data.</text>
</comment>
<sequence>MKLFKFLLIFSINVLLIYSLNTRLVIKDIPIPPLGKFLDPAQGFWQNSEHDSLGYATSINIDGLKDSVSVTYDKNGVPHIYAQNNHDLYMAQGFIIAQHRLWQMEFQTHAAAGRVSEIIGKGGLAFDRLQRRKGMSYGAEVTYKAMQKDPFVNSCIKAYADGVNAYIQSLSYQQLPIEYKLLGYEPEEWTPMKSALILEYMIDALTGHDDDFENSNALNLFGLETFNFLFPEKLPRMVPVIPSGNENPWDFQKVNATPPATDLPTDLIKNILPKPDPDNGSNNWAVSGNKTASGKPILCNDTHLGLNLPSLWFMIQLSSPEVNVYGFTFTGAAGVTIGFNDSIAWGFTNAPRDNRDWYKITFQGSSANKYKYNDQWIPTKKRIEAIKIRGAETYYDTVVNTRQGPVVYDKSFGDHDAKKNYALRWIGHDPSMVQKALLELNKGKNYDDYLKAIEHWDAPPQNIVFASTSGDIALRVQGQYVAKWPGQGKFLMDGNNPLHEWQQEIPKDQNPYQYNPERNFVSSANQPSVDSLYPYWVYNSSQEHYRNRIINRELNKMSQITVEDMMKLQVNSYSILPEETLPILLDSIHLEGLSQKEIKALQQLQEWNYEYKVESYAPTYFQAWWKQFMICLWDEFNKSNVALTSPDEFTTTYIIKNFPDYKFIDVDSTDKQESLTELINYAFKKSQKDLSEWQQSTGLDTKWGNYKGTFIKHLADLGGSLAGFSRYNIQVDGVADAINSTKRNHGPSQRFIVEMTSPPQAYVIYPGGQSGNPGSILYDNMINDWRDGKYLPVIFTGFNRRENDQMIYSQQLKP</sequence>
<dbReference type="InterPro" id="IPR023343">
    <property type="entry name" value="Penicillin_amidase_dom1"/>
</dbReference>
<name>A0A937F5I4_9BACT</name>
<dbReference type="InterPro" id="IPR043146">
    <property type="entry name" value="Penicillin_amidase_N_B-knob"/>
</dbReference>
<dbReference type="Gene3D" id="1.10.439.10">
    <property type="entry name" value="Penicillin Amidohydrolase, domain 1"/>
    <property type="match status" value="1"/>
</dbReference>
<gene>
    <name evidence="6" type="ORF">JL102_04590</name>
</gene>
<dbReference type="InterPro" id="IPR043147">
    <property type="entry name" value="Penicillin_amidase_A-knob"/>
</dbReference>
<reference evidence="6" key="1">
    <citation type="submission" date="2021-01" db="EMBL/GenBank/DDBJ databases">
        <title>Fulvivirga kasyanovii gen. nov., sp nov., a novel member of the phylum Bacteroidetes isolated from seawater in a mussel farm.</title>
        <authorList>
            <person name="Zhao L.-H."/>
            <person name="Wang Z.-J."/>
        </authorList>
    </citation>
    <scope>NUCLEOTIDE SEQUENCE</scope>
    <source>
        <strain evidence="6">2943</strain>
    </source>
</reference>
<keyword evidence="2" id="KW-0378">Hydrolase</keyword>
<evidence type="ECO:0000256" key="2">
    <source>
        <dbReference type="ARBA" id="ARBA00022801"/>
    </source>
</evidence>
<keyword evidence="7" id="KW-1185">Reference proteome</keyword>
<dbReference type="Gene3D" id="2.30.120.10">
    <property type="match status" value="1"/>
</dbReference>
<comment type="cofactor">
    <cofactor evidence="5">
        <name>Ca(2+)</name>
        <dbReference type="ChEBI" id="CHEBI:29108"/>
    </cofactor>
    <text evidence="5">Binds 1 Ca(2+) ion per dimer.</text>
</comment>
<dbReference type="Proteomes" id="UP000659388">
    <property type="component" value="Unassembled WGS sequence"/>
</dbReference>
<dbReference type="GO" id="GO:0016811">
    <property type="term" value="F:hydrolase activity, acting on carbon-nitrogen (but not peptide) bonds, in linear amides"/>
    <property type="evidence" value="ECO:0007669"/>
    <property type="project" value="InterPro"/>
</dbReference>
<organism evidence="6 7">
    <name type="scientific">Fulvivirga sediminis</name>
    <dbReference type="NCBI Taxonomy" id="2803949"/>
    <lineage>
        <taxon>Bacteria</taxon>
        <taxon>Pseudomonadati</taxon>
        <taxon>Bacteroidota</taxon>
        <taxon>Cytophagia</taxon>
        <taxon>Cytophagales</taxon>
        <taxon>Fulvivirgaceae</taxon>
        <taxon>Fulvivirga</taxon>
    </lineage>
</organism>
<dbReference type="InterPro" id="IPR029055">
    <property type="entry name" value="Ntn_hydrolases_N"/>
</dbReference>
<feature type="binding site" evidence="5">
    <location>
        <position position="353"/>
    </location>
    <ligand>
        <name>Ca(2+)</name>
        <dbReference type="ChEBI" id="CHEBI:29108"/>
    </ligand>
</feature>
<dbReference type="PANTHER" id="PTHR34218">
    <property type="entry name" value="PEPTIDASE S45 PENICILLIN AMIDASE"/>
    <property type="match status" value="1"/>
</dbReference>
<dbReference type="SUPFAM" id="SSF56235">
    <property type="entry name" value="N-terminal nucleophile aminohydrolases (Ntn hydrolases)"/>
    <property type="match status" value="1"/>
</dbReference>
<evidence type="ECO:0000256" key="1">
    <source>
        <dbReference type="ARBA" id="ARBA00006586"/>
    </source>
</evidence>
<dbReference type="PIRSF" id="PIRSF001227">
    <property type="entry name" value="Pen_acylase"/>
    <property type="match status" value="1"/>
</dbReference>
<dbReference type="Pfam" id="PF01804">
    <property type="entry name" value="Penicil_amidase"/>
    <property type="match status" value="1"/>
</dbReference>
<dbReference type="Gene3D" id="3.60.20.10">
    <property type="entry name" value="Glutamine Phosphoribosylpyrophosphate, subunit 1, domain 1"/>
    <property type="match status" value="1"/>
</dbReference>
<feature type="binding site" evidence="5">
    <location>
        <position position="356"/>
    </location>
    <ligand>
        <name>Ca(2+)</name>
        <dbReference type="ChEBI" id="CHEBI:29108"/>
    </ligand>
</feature>
<evidence type="ECO:0000256" key="3">
    <source>
        <dbReference type="ARBA" id="ARBA00023145"/>
    </source>
</evidence>
<dbReference type="RefSeq" id="WP_202243071.1">
    <property type="nucleotide sequence ID" value="NZ_JAESIY010000002.1"/>
</dbReference>
<dbReference type="Gene3D" id="1.10.1400.10">
    <property type="match status" value="1"/>
</dbReference>
<protein>
    <submittedName>
        <fullName evidence="6">Penicillin acylase family protein</fullName>
    </submittedName>
</protein>
<evidence type="ECO:0000313" key="6">
    <source>
        <dbReference type="EMBL" id="MBL3655396.1"/>
    </source>
</evidence>
<dbReference type="GO" id="GO:0046872">
    <property type="term" value="F:metal ion binding"/>
    <property type="evidence" value="ECO:0007669"/>
    <property type="project" value="UniProtKB-KW"/>
</dbReference>
<comment type="similarity">
    <text evidence="1">Belongs to the peptidase S45 family.</text>
</comment>
<dbReference type="PANTHER" id="PTHR34218:SF4">
    <property type="entry name" value="ACYL-HOMOSERINE LACTONE ACYLASE QUIP"/>
    <property type="match status" value="1"/>
</dbReference>
<feature type="active site" description="Nucleophile" evidence="4">
    <location>
        <position position="281"/>
    </location>
</feature>
<evidence type="ECO:0000256" key="4">
    <source>
        <dbReference type="PIRSR" id="PIRSR001227-1"/>
    </source>
</evidence>
<dbReference type="CDD" id="cd03747">
    <property type="entry name" value="Ntn_PGA_like"/>
    <property type="match status" value="1"/>
</dbReference>
<keyword evidence="5" id="KW-0479">Metal-binding</keyword>
<dbReference type="InterPro" id="IPR002692">
    <property type="entry name" value="S45"/>
</dbReference>
<evidence type="ECO:0000256" key="5">
    <source>
        <dbReference type="PIRSR" id="PIRSR001227-2"/>
    </source>
</evidence>
<dbReference type="AlphaFoldDB" id="A0A937F5I4"/>
<keyword evidence="3" id="KW-0865">Zymogen</keyword>
<dbReference type="EMBL" id="JAESIY010000002">
    <property type="protein sequence ID" value="MBL3655396.1"/>
    <property type="molecule type" value="Genomic_DNA"/>
</dbReference>
<dbReference type="GO" id="GO:0017000">
    <property type="term" value="P:antibiotic biosynthetic process"/>
    <property type="evidence" value="ECO:0007669"/>
    <property type="project" value="InterPro"/>
</dbReference>
<proteinExistence type="inferred from homology"/>
<evidence type="ECO:0000313" key="7">
    <source>
        <dbReference type="Proteomes" id="UP000659388"/>
    </source>
</evidence>
<accession>A0A937F5I4</accession>
<dbReference type="InterPro" id="IPR014395">
    <property type="entry name" value="Pen/GL7ACA/AHL_acylase"/>
</dbReference>
<keyword evidence="5" id="KW-0106">Calcium</keyword>